<comment type="catalytic activity">
    <reaction evidence="6">
        <text>Cleaves type-1 transmembrane domains using a catalytic dyad composed of serine and histidine that are contributed by different transmembrane domains.</text>
        <dbReference type="EC" id="3.4.21.105"/>
    </reaction>
</comment>
<dbReference type="PaxDb" id="3880-AES67232"/>
<comment type="caution">
    <text evidence="6">Lacks conserved residue(s) required for the propagation of feature annotation.</text>
</comment>
<keyword evidence="5 6" id="KW-0472">Membrane</keyword>
<evidence type="ECO:0000256" key="5">
    <source>
        <dbReference type="ARBA" id="ARBA00023136"/>
    </source>
</evidence>
<evidence type="ECO:0000256" key="2">
    <source>
        <dbReference type="ARBA" id="ARBA00009045"/>
    </source>
</evidence>
<keyword evidence="6" id="KW-0645">Protease</keyword>
<evidence type="ECO:0000256" key="3">
    <source>
        <dbReference type="ARBA" id="ARBA00022692"/>
    </source>
</evidence>
<proteinExistence type="inferred from homology"/>
<comment type="function">
    <text evidence="6">Serine protease involved in intramembrane proteolysis.</text>
</comment>
<feature type="transmembrane region" description="Helical" evidence="6">
    <location>
        <begin position="137"/>
        <end position="156"/>
    </location>
</feature>
<dbReference type="InterPro" id="IPR002610">
    <property type="entry name" value="Peptidase_S54_rhomboid-like"/>
</dbReference>
<sequence length="220" mass="24149">MYEYNCPSIAPHSCLASFLGILSFQPITQNPLLGSSPLTLVKMGTMYFKKSDRLHHKKFGYVRIEILHTMSGMGSSLFSALFIPTSVSVGVSGAIMGLVGGTLSDLIMHPNKSIWTLIGAIIIRSGLVLIISQANNFGIIGGLITEILLGYVLLISRKHSRFAPCQQALRVNSSVLLTIRLMGGMVLFLKGVAMSDHCSWYHYLRCVPIKRNCKPNHVEI</sequence>
<dbReference type="AlphaFoldDB" id="G7ITY8"/>
<feature type="domain" description="Peptidase S54 rhomboid" evidence="7">
    <location>
        <begin position="57"/>
        <end position="154"/>
    </location>
</feature>
<evidence type="ECO:0000313" key="10">
    <source>
        <dbReference type="Proteomes" id="UP000002051"/>
    </source>
</evidence>
<dbReference type="PANTHER" id="PTHR22936">
    <property type="entry name" value="RHOMBOID-RELATED"/>
    <property type="match status" value="1"/>
</dbReference>
<evidence type="ECO:0000256" key="6">
    <source>
        <dbReference type="RuleBase" id="RU362115"/>
    </source>
</evidence>
<dbReference type="GO" id="GO:0016020">
    <property type="term" value="C:membrane"/>
    <property type="evidence" value="ECO:0007669"/>
    <property type="project" value="UniProtKB-SubCell"/>
</dbReference>
<feature type="transmembrane region" description="Helical" evidence="6">
    <location>
        <begin position="113"/>
        <end position="131"/>
    </location>
</feature>
<reference evidence="8 10" key="1">
    <citation type="journal article" date="2011" name="Nature">
        <title>The Medicago genome provides insight into the evolution of rhizobial symbioses.</title>
        <authorList>
            <person name="Young N.D."/>
            <person name="Debelle F."/>
            <person name="Oldroyd G.E."/>
            <person name="Geurts R."/>
            <person name="Cannon S.B."/>
            <person name="Udvardi M.K."/>
            <person name="Benedito V.A."/>
            <person name="Mayer K.F."/>
            <person name="Gouzy J."/>
            <person name="Schoof H."/>
            <person name="Van de Peer Y."/>
            <person name="Proost S."/>
            <person name="Cook D.R."/>
            <person name="Meyers B.C."/>
            <person name="Spannagl M."/>
            <person name="Cheung F."/>
            <person name="De Mita S."/>
            <person name="Krishnakumar V."/>
            <person name="Gundlach H."/>
            <person name="Zhou S."/>
            <person name="Mudge J."/>
            <person name="Bharti A.K."/>
            <person name="Murray J.D."/>
            <person name="Naoumkina M.A."/>
            <person name="Rosen B."/>
            <person name="Silverstein K.A."/>
            <person name="Tang H."/>
            <person name="Rombauts S."/>
            <person name="Zhao P.X."/>
            <person name="Zhou P."/>
            <person name="Barbe V."/>
            <person name="Bardou P."/>
            <person name="Bechner M."/>
            <person name="Bellec A."/>
            <person name="Berger A."/>
            <person name="Berges H."/>
            <person name="Bidwell S."/>
            <person name="Bisseling T."/>
            <person name="Choisne N."/>
            <person name="Couloux A."/>
            <person name="Denny R."/>
            <person name="Deshpande S."/>
            <person name="Dai X."/>
            <person name="Doyle J.J."/>
            <person name="Dudez A.M."/>
            <person name="Farmer A.D."/>
            <person name="Fouteau S."/>
            <person name="Franken C."/>
            <person name="Gibelin C."/>
            <person name="Gish J."/>
            <person name="Goldstein S."/>
            <person name="Gonzalez A.J."/>
            <person name="Green P.J."/>
            <person name="Hallab A."/>
            <person name="Hartog M."/>
            <person name="Hua A."/>
            <person name="Humphray S.J."/>
            <person name="Jeong D.H."/>
            <person name="Jing Y."/>
            <person name="Jocker A."/>
            <person name="Kenton S.M."/>
            <person name="Kim D.J."/>
            <person name="Klee K."/>
            <person name="Lai H."/>
            <person name="Lang C."/>
            <person name="Lin S."/>
            <person name="Macmil S.L."/>
            <person name="Magdelenat G."/>
            <person name="Matthews L."/>
            <person name="McCorrison J."/>
            <person name="Monaghan E.L."/>
            <person name="Mun J.H."/>
            <person name="Najar F.Z."/>
            <person name="Nicholson C."/>
            <person name="Noirot C."/>
            <person name="O'Bleness M."/>
            <person name="Paule C.R."/>
            <person name="Poulain J."/>
            <person name="Prion F."/>
            <person name="Qin B."/>
            <person name="Qu C."/>
            <person name="Retzel E.F."/>
            <person name="Riddle C."/>
            <person name="Sallet E."/>
            <person name="Samain S."/>
            <person name="Samson N."/>
            <person name="Sanders I."/>
            <person name="Saurat O."/>
            <person name="Scarpelli C."/>
            <person name="Schiex T."/>
            <person name="Segurens B."/>
            <person name="Severin A.J."/>
            <person name="Sherrier D.J."/>
            <person name="Shi R."/>
            <person name="Sims S."/>
            <person name="Singer S.R."/>
            <person name="Sinharoy S."/>
            <person name="Sterck L."/>
            <person name="Viollet A."/>
            <person name="Wang B.B."/>
            <person name="Wang K."/>
            <person name="Wang M."/>
            <person name="Wang X."/>
            <person name="Warfsmann J."/>
            <person name="Weissenbach J."/>
            <person name="White D.D."/>
            <person name="White J.D."/>
            <person name="Wiley G.B."/>
            <person name="Wincker P."/>
            <person name="Xing Y."/>
            <person name="Yang L."/>
            <person name="Yao Z."/>
            <person name="Ying F."/>
            <person name="Zhai J."/>
            <person name="Zhou L."/>
            <person name="Zuber A."/>
            <person name="Denarie J."/>
            <person name="Dixon R.A."/>
            <person name="May G.D."/>
            <person name="Schwartz D.C."/>
            <person name="Rogers J."/>
            <person name="Quetier F."/>
            <person name="Town C.D."/>
            <person name="Roe B.A."/>
        </authorList>
    </citation>
    <scope>NUCLEOTIDE SEQUENCE [LARGE SCALE GENOMIC DNA]</scope>
    <source>
        <strain evidence="8">A17</strain>
        <strain evidence="9 10">cv. Jemalong A17</strain>
    </source>
</reference>
<keyword evidence="6" id="KW-0378">Hydrolase</keyword>
<comment type="similarity">
    <text evidence="2 6">Belongs to the peptidase S54 family.</text>
</comment>
<dbReference type="eggNOG" id="KOG2289">
    <property type="taxonomic scope" value="Eukaryota"/>
</dbReference>
<dbReference type="HOGENOM" id="CLU_011531_0_0_1"/>
<accession>G7ITY8</accession>
<keyword evidence="6" id="KW-0720">Serine protease</keyword>
<reference evidence="8 10" key="2">
    <citation type="journal article" date="2014" name="BMC Genomics">
        <title>An improved genome release (version Mt4.0) for the model legume Medicago truncatula.</title>
        <authorList>
            <person name="Tang H."/>
            <person name="Krishnakumar V."/>
            <person name="Bidwell S."/>
            <person name="Rosen B."/>
            <person name="Chan A."/>
            <person name="Zhou S."/>
            <person name="Gentzbittel L."/>
            <person name="Childs K.L."/>
            <person name="Yandell M."/>
            <person name="Gundlach H."/>
            <person name="Mayer K.F."/>
            <person name="Schwartz D.C."/>
            <person name="Town C.D."/>
        </authorList>
    </citation>
    <scope>GENOME REANNOTATION</scope>
    <source>
        <strain evidence="9 10">cv. Jemalong A17</strain>
    </source>
</reference>
<evidence type="ECO:0000256" key="4">
    <source>
        <dbReference type="ARBA" id="ARBA00022989"/>
    </source>
</evidence>
<evidence type="ECO:0000256" key="1">
    <source>
        <dbReference type="ARBA" id="ARBA00004141"/>
    </source>
</evidence>
<dbReference type="InterPro" id="IPR022764">
    <property type="entry name" value="Peptidase_S54_rhomboid_dom"/>
</dbReference>
<name>G7ITY8_MEDTR</name>
<comment type="subcellular location">
    <subcellularLocation>
        <location evidence="1 6">Membrane</location>
        <topology evidence="1 6">Multi-pass membrane protein</topology>
    </subcellularLocation>
</comment>
<protein>
    <recommendedName>
        <fullName evidence="6">RHOMBOID-like protein</fullName>
        <ecNumber evidence="6">3.4.21.105</ecNumber>
    </recommendedName>
</protein>
<reference evidence="9" key="3">
    <citation type="submission" date="2015-04" db="UniProtKB">
        <authorList>
            <consortium name="EnsemblPlants"/>
        </authorList>
    </citation>
    <scope>IDENTIFICATION</scope>
    <source>
        <strain evidence="9">cv. Jemalong A17</strain>
    </source>
</reference>
<dbReference type="Pfam" id="PF01694">
    <property type="entry name" value="Rhomboid"/>
    <property type="match status" value="1"/>
</dbReference>
<organism evidence="8 10">
    <name type="scientific">Medicago truncatula</name>
    <name type="common">Barrel medic</name>
    <name type="synonym">Medicago tribuloides</name>
    <dbReference type="NCBI Taxonomy" id="3880"/>
    <lineage>
        <taxon>Eukaryota</taxon>
        <taxon>Viridiplantae</taxon>
        <taxon>Streptophyta</taxon>
        <taxon>Embryophyta</taxon>
        <taxon>Tracheophyta</taxon>
        <taxon>Spermatophyta</taxon>
        <taxon>Magnoliopsida</taxon>
        <taxon>eudicotyledons</taxon>
        <taxon>Gunneridae</taxon>
        <taxon>Pentapetalae</taxon>
        <taxon>rosids</taxon>
        <taxon>fabids</taxon>
        <taxon>Fabales</taxon>
        <taxon>Fabaceae</taxon>
        <taxon>Papilionoideae</taxon>
        <taxon>50 kb inversion clade</taxon>
        <taxon>NPAAA clade</taxon>
        <taxon>Hologalegina</taxon>
        <taxon>IRL clade</taxon>
        <taxon>Trifolieae</taxon>
        <taxon>Medicago</taxon>
    </lineage>
</organism>
<dbReference type="GO" id="GO:0004252">
    <property type="term" value="F:serine-type endopeptidase activity"/>
    <property type="evidence" value="ECO:0007669"/>
    <property type="project" value="InterPro"/>
</dbReference>
<dbReference type="Proteomes" id="UP000002051">
    <property type="component" value="Chromosome 2"/>
</dbReference>
<dbReference type="InterPro" id="IPR035952">
    <property type="entry name" value="Rhomboid-like_sf"/>
</dbReference>
<dbReference type="EnsemblPlants" id="AES67232">
    <property type="protein sequence ID" value="AES67232"/>
    <property type="gene ID" value="MTR_2g088290"/>
</dbReference>
<evidence type="ECO:0000313" key="8">
    <source>
        <dbReference type="EMBL" id="AES67232.1"/>
    </source>
</evidence>
<evidence type="ECO:0000259" key="7">
    <source>
        <dbReference type="Pfam" id="PF01694"/>
    </source>
</evidence>
<keyword evidence="10" id="KW-1185">Reference proteome</keyword>
<dbReference type="PANTHER" id="PTHR22936:SF79">
    <property type="entry name" value="RHOMBOID-LIKE PROTEIN 4"/>
    <property type="match status" value="1"/>
</dbReference>
<feature type="transmembrane region" description="Helical" evidence="6">
    <location>
        <begin position="77"/>
        <end position="101"/>
    </location>
</feature>
<evidence type="ECO:0000313" key="9">
    <source>
        <dbReference type="EnsemblPlants" id="AES67232"/>
    </source>
</evidence>
<keyword evidence="4 6" id="KW-1133">Transmembrane helix</keyword>
<gene>
    <name evidence="8" type="ordered locus">MTR_2g088290</name>
</gene>
<dbReference type="EC" id="3.4.21.105" evidence="6"/>
<dbReference type="STRING" id="3880.G7ITY8"/>
<dbReference type="GO" id="GO:0006508">
    <property type="term" value="P:proteolysis"/>
    <property type="evidence" value="ECO:0007669"/>
    <property type="project" value="UniProtKB-KW"/>
</dbReference>
<dbReference type="SUPFAM" id="SSF144091">
    <property type="entry name" value="Rhomboid-like"/>
    <property type="match status" value="1"/>
</dbReference>
<keyword evidence="3 6" id="KW-0812">Transmembrane</keyword>
<dbReference type="EMBL" id="CM001218">
    <property type="protein sequence ID" value="AES67232.1"/>
    <property type="molecule type" value="Genomic_DNA"/>
</dbReference>
<dbReference type="Gene3D" id="1.20.1540.10">
    <property type="entry name" value="Rhomboid-like"/>
    <property type="match status" value="1"/>
</dbReference>